<reference evidence="1 2" key="1">
    <citation type="submission" date="2023-09" db="EMBL/GenBank/DDBJ databases">
        <title>Whole genome shotgun sequencing (WGS) of Bosea sp. ZW T0_25, isolated from stored onions (Allium cepa).</title>
        <authorList>
            <person name="Stoll D.A."/>
            <person name="Huch M."/>
        </authorList>
    </citation>
    <scope>NUCLEOTIDE SEQUENCE [LARGE SCALE GENOMIC DNA]</scope>
    <source>
        <strain evidence="1 2">ZW T0_25</strain>
    </source>
</reference>
<evidence type="ECO:0000313" key="2">
    <source>
        <dbReference type="Proteomes" id="UP001254257"/>
    </source>
</evidence>
<evidence type="ECO:0008006" key="3">
    <source>
        <dbReference type="Google" id="ProtNLM"/>
    </source>
</evidence>
<accession>A0ABU3SAL5</accession>
<comment type="caution">
    <text evidence="1">The sequence shown here is derived from an EMBL/GenBank/DDBJ whole genome shotgun (WGS) entry which is preliminary data.</text>
</comment>
<keyword evidence="2" id="KW-1185">Reference proteome</keyword>
<gene>
    <name evidence="1" type="ORF">RKE40_18145</name>
</gene>
<protein>
    <recommendedName>
        <fullName evidence="3">DUF1330 domain-containing protein</fullName>
    </recommendedName>
</protein>
<dbReference type="EMBL" id="JAWDID010000029">
    <property type="protein sequence ID" value="MDU0341828.1"/>
    <property type="molecule type" value="Genomic_DNA"/>
</dbReference>
<proteinExistence type="predicted"/>
<name>A0ABU3SAL5_9HYPH</name>
<organism evidence="1 2">
    <name type="scientific">Bosea rubneri</name>
    <dbReference type="NCBI Taxonomy" id="3075434"/>
    <lineage>
        <taxon>Bacteria</taxon>
        <taxon>Pseudomonadati</taxon>
        <taxon>Pseudomonadota</taxon>
        <taxon>Alphaproteobacteria</taxon>
        <taxon>Hyphomicrobiales</taxon>
        <taxon>Boseaceae</taxon>
        <taxon>Bosea</taxon>
    </lineage>
</organism>
<evidence type="ECO:0000313" key="1">
    <source>
        <dbReference type="EMBL" id="MDU0341828.1"/>
    </source>
</evidence>
<sequence>MKSFIATYDIEAAPGDPHNTFLEAAVARGWTDTLRVGDRSERLPNSTLIGNFRNLDDAHRSFEAAITDANETMSPATLTVERRYIVERASGGRLLARKTQWVKRNIARLNSLLRPKARKEGRDAK</sequence>
<dbReference type="RefSeq" id="WP_066478213.1">
    <property type="nucleotide sequence ID" value="NZ_JAWDID010000029.1"/>
</dbReference>
<dbReference type="Proteomes" id="UP001254257">
    <property type="component" value="Unassembled WGS sequence"/>
</dbReference>